<keyword evidence="2" id="KW-1185">Reference proteome</keyword>
<organism evidence="1 2">
    <name type="scientific">Molorchus minor</name>
    <dbReference type="NCBI Taxonomy" id="1323400"/>
    <lineage>
        <taxon>Eukaryota</taxon>
        <taxon>Metazoa</taxon>
        <taxon>Ecdysozoa</taxon>
        <taxon>Arthropoda</taxon>
        <taxon>Hexapoda</taxon>
        <taxon>Insecta</taxon>
        <taxon>Pterygota</taxon>
        <taxon>Neoptera</taxon>
        <taxon>Endopterygota</taxon>
        <taxon>Coleoptera</taxon>
        <taxon>Polyphaga</taxon>
        <taxon>Cucujiformia</taxon>
        <taxon>Chrysomeloidea</taxon>
        <taxon>Cerambycidae</taxon>
        <taxon>Lamiinae</taxon>
        <taxon>Monochamini</taxon>
        <taxon>Molorchus</taxon>
    </lineage>
</organism>
<sequence>MTGQFASNLPYEMDHLIPLIIETDITDHYTTLLQVSWSNLLGLITILILVGREASGGNQENRRRRMMFRRSGKFQERYKASSKAVMMSHYVPYRKSNKNEEEKNIFVIFEKVDKLSAVLQ</sequence>
<gene>
    <name evidence="1" type="ORF">NQ317_014479</name>
</gene>
<evidence type="ECO:0000313" key="2">
    <source>
        <dbReference type="Proteomes" id="UP001162164"/>
    </source>
</evidence>
<accession>A0ABQ9J8J4</accession>
<dbReference type="Proteomes" id="UP001162164">
    <property type="component" value="Unassembled WGS sequence"/>
</dbReference>
<proteinExistence type="predicted"/>
<dbReference type="EMBL" id="JAPWTJ010000995">
    <property type="protein sequence ID" value="KAJ8974434.1"/>
    <property type="molecule type" value="Genomic_DNA"/>
</dbReference>
<protein>
    <submittedName>
        <fullName evidence="1">Uncharacterized protein</fullName>
    </submittedName>
</protein>
<evidence type="ECO:0000313" key="1">
    <source>
        <dbReference type="EMBL" id="KAJ8974434.1"/>
    </source>
</evidence>
<comment type="caution">
    <text evidence="1">The sequence shown here is derived from an EMBL/GenBank/DDBJ whole genome shotgun (WGS) entry which is preliminary data.</text>
</comment>
<reference evidence="1" key="1">
    <citation type="journal article" date="2023" name="Insect Mol. Biol.">
        <title>Genome sequencing provides insights into the evolution of gene families encoding plant cell wall-degrading enzymes in longhorned beetles.</title>
        <authorList>
            <person name="Shin N.R."/>
            <person name="Okamura Y."/>
            <person name="Kirsch R."/>
            <person name="Pauchet Y."/>
        </authorList>
    </citation>
    <scope>NUCLEOTIDE SEQUENCE</scope>
    <source>
        <strain evidence="1">MMC_N1</strain>
    </source>
</reference>
<name>A0ABQ9J8J4_9CUCU</name>